<dbReference type="UniPathway" id="UPA00574">
    <property type="reaction ID" value="UER00636"/>
</dbReference>
<keyword evidence="5" id="KW-0021">Allosteric enzyme</keyword>
<dbReference type="OrthoDB" id="10257085at2759"/>
<dbReference type="NCBIfam" id="NF001097">
    <property type="entry name" value="PRK00129.1"/>
    <property type="match status" value="1"/>
</dbReference>
<keyword evidence="13" id="KW-1185">Reference proteome</keyword>
<evidence type="ECO:0000256" key="4">
    <source>
        <dbReference type="ARBA" id="ARBA00011894"/>
    </source>
</evidence>
<dbReference type="Proteomes" id="UP000193642">
    <property type="component" value="Unassembled WGS sequence"/>
</dbReference>
<dbReference type="InterPro" id="IPR050054">
    <property type="entry name" value="UPRTase/APRTase"/>
</dbReference>
<evidence type="ECO:0000256" key="9">
    <source>
        <dbReference type="ARBA" id="ARBA00023134"/>
    </source>
</evidence>
<dbReference type="GO" id="GO:0006223">
    <property type="term" value="P:uracil salvage"/>
    <property type="evidence" value="ECO:0007669"/>
    <property type="project" value="InterPro"/>
</dbReference>
<evidence type="ECO:0000259" key="11">
    <source>
        <dbReference type="Pfam" id="PF14681"/>
    </source>
</evidence>
<comment type="cofactor">
    <cofactor evidence="1">
        <name>Mg(2+)</name>
        <dbReference type="ChEBI" id="CHEBI:18420"/>
    </cofactor>
</comment>
<comment type="similarity">
    <text evidence="3">Belongs to the UPRTase family.</text>
</comment>
<evidence type="ECO:0000256" key="10">
    <source>
        <dbReference type="ARBA" id="ARBA00031082"/>
    </source>
</evidence>
<dbReference type="InterPro" id="IPR005765">
    <property type="entry name" value="UPRT"/>
</dbReference>
<sequence length="251" mass="27780">PLIAHKISLLRDARVKPKQFRELVNELGLMIGYHATANLDLVETKQLESPVAPFTGVKLKDKIGIFPIMRAGLGMVDSFLQLIPSARVHHLGLYREHSTLLPVEYYNKLPAQCSVDLGFVVDPMCATGGTAVAAINLLKEWGLKKIKFVALIGSTYGIKVLSDAHPDVEIHVGVIDDQMTEAGYIVPGCGDAGDRYVMLVCQCITSLICWLKNLQNSVNGSYQIHAKLSYIYRMKRMIDMLSVYNSALFNT</sequence>
<proteinExistence type="inferred from homology"/>
<dbReference type="STRING" id="329046.A0A1Y2D2C8"/>
<feature type="domain" description="Phosphoribosyltransferase" evidence="11">
    <location>
        <begin position="1"/>
        <end position="196"/>
    </location>
</feature>
<organism evidence="12 13">
    <name type="scientific">Rhizoclosmatium globosum</name>
    <dbReference type="NCBI Taxonomy" id="329046"/>
    <lineage>
        <taxon>Eukaryota</taxon>
        <taxon>Fungi</taxon>
        <taxon>Fungi incertae sedis</taxon>
        <taxon>Chytridiomycota</taxon>
        <taxon>Chytridiomycota incertae sedis</taxon>
        <taxon>Chytridiomycetes</taxon>
        <taxon>Chytridiales</taxon>
        <taxon>Chytriomycetaceae</taxon>
        <taxon>Rhizoclosmatium</taxon>
    </lineage>
</organism>
<dbReference type="GO" id="GO:0004845">
    <property type="term" value="F:uracil phosphoribosyltransferase activity"/>
    <property type="evidence" value="ECO:0007669"/>
    <property type="project" value="UniProtKB-EC"/>
</dbReference>
<gene>
    <name evidence="12" type="ORF">BCR33DRAFT_654797</name>
</gene>
<keyword evidence="9" id="KW-0342">GTP-binding</keyword>
<evidence type="ECO:0000256" key="3">
    <source>
        <dbReference type="ARBA" id="ARBA00009516"/>
    </source>
</evidence>
<dbReference type="Pfam" id="PF14681">
    <property type="entry name" value="UPRTase"/>
    <property type="match status" value="1"/>
</dbReference>
<keyword evidence="6" id="KW-0328">Glycosyltransferase</keyword>
<dbReference type="FunFam" id="3.40.50.2020:FF:000003">
    <property type="entry name" value="Uracil phosphoribosyltransferase"/>
    <property type="match status" value="1"/>
</dbReference>
<dbReference type="NCBIfam" id="TIGR01091">
    <property type="entry name" value="upp"/>
    <property type="match status" value="1"/>
</dbReference>
<evidence type="ECO:0000313" key="12">
    <source>
        <dbReference type="EMBL" id="ORY53451.1"/>
    </source>
</evidence>
<comment type="caution">
    <text evidence="12">The sequence shown here is derived from an EMBL/GenBank/DDBJ whole genome shotgun (WGS) entry which is preliminary data.</text>
</comment>
<comment type="pathway">
    <text evidence="2">Pyrimidine metabolism; UMP biosynthesis via salvage pathway; UMP from uracil: step 1/1.</text>
</comment>
<dbReference type="InterPro" id="IPR029057">
    <property type="entry name" value="PRTase-like"/>
</dbReference>
<evidence type="ECO:0000256" key="8">
    <source>
        <dbReference type="ARBA" id="ARBA00022741"/>
    </source>
</evidence>
<dbReference type="GO" id="GO:0005525">
    <property type="term" value="F:GTP binding"/>
    <property type="evidence" value="ECO:0007669"/>
    <property type="project" value="UniProtKB-KW"/>
</dbReference>
<dbReference type="PANTHER" id="PTHR32315">
    <property type="entry name" value="ADENINE PHOSPHORIBOSYLTRANSFERASE"/>
    <property type="match status" value="1"/>
</dbReference>
<dbReference type="SUPFAM" id="SSF53271">
    <property type="entry name" value="PRTase-like"/>
    <property type="match status" value="1"/>
</dbReference>
<evidence type="ECO:0000313" key="13">
    <source>
        <dbReference type="Proteomes" id="UP000193642"/>
    </source>
</evidence>
<evidence type="ECO:0000256" key="7">
    <source>
        <dbReference type="ARBA" id="ARBA00022679"/>
    </source>
</evidence>
<dbReference type="Gene3D" id="3.40.50.2020">
    <property type="match status" value="1"/>
</dbReference>
<dbReference type="InterPro" id="IPR000836">
    <property type="entry name" value="PRTase_dom"/>
</dbReference>
<protein>
    <recommendedName>
        <fullName evidence="4">uracil phosphoribosyltransferase</fullName>
        <ecNumber evidence="4">2.4.2.9</ecNumber>
    </recommendedName>
    <alternativeName>
        <fullName evidence="10">UMP pyrophosphorylase</fullName>
    </alternativeName>
</protein>
<feature type="non-terminal residue" evidence="12">
    <location>
        <position position="1"/>
    </location>
</feature>
<keyword evidence="7" id="KW-0808">Transferase</keyword>
<accession>A0A1Y2D2C8</accession>
<dbReference type="EMBL" id="MCGO01000001">
    <property type="protein sequence ID" value="ORY53451.1"/>
    <property type="molecule type" value="Genomic_DNA"/>
</dbReference>
<dbReference type="GO" id="GO:0005737">
    <property type="term" value="C:cytoplasm"/>
    <property type="evidence" value="ECO:0007669"/>
    <property type="project" value="UniProtKB-ARBA"/>
</dbReference>
<name>A0A1Y2D2C8_9FUNG</name>
<reference evidence="12 13" key="1">
    <citation type="submission" date="2016-07" db="EMBL/GenBank/DDBJ databases">
        <title>Pervasive Adenine N6-methylation of Active Genes in Fungi.</title>
        <authorList>
            <consortium name="DOE Joint Genome Institute"/>
            <person name="Mondo S.J."/>
            <person name="Dannebaum R.O."/>
            <person name="Kuo R.C."/>
            <person name="Labutti K."/>
            <person name="Haridas S."/>
            <person name="Kuo A."/>
            <person name="Salamov A."/>
            <person name="Ahrendt S.R."/>
            <person name="Lipzen A."/>
            <person name="Sullivan W."/>
            <person name="Andreopoulos W.B."/>
            <person name="Clum A."/>
            <person name="Lindquist E."/>
            <person name="Daum C."/>
            <person name="Ramamoorthy G.K."/>
            <person name="Gryganskyi A."/>
            <person name="Culley D."/>
            <person name="Magnuson J.K."/>
            <person name="James T.Y."/>
            <person name="O'Malley M.A."/>
            <person name="Stajich J.E."/>
            <person name="Spatafora J.W."/>
            <person name="Visel A."/>
            <person name="Grigoriev I.V."/>
        </authorList>
    </citation>
    <scope>NUCLEOTIDE SEQUENCE [LARGE SCALE GENOMIC DNA]</scope>
    <source>
        <strain evidence="12 13">JEL800</strain>
    </source>
</reference>
<evidence type="ECO:0000256" key="1">
    <source>
        <dbReference type="ARBA" id="ARBA00001946"/>
    </source>
</evidence>
<dbReference type="EC" id="2.4.2.9" evidence="4"/>
<dbReference type="CDD" id="cd06223">
    <property type="entry name" value="PRTases_typeI"/>
    <property type="match status" value="1"/>
</dbReference>
<dbReference type="GO" id="GO:0044206">
    <property type="term" value="P:UMP salvage"/>
    <property type="evidence" value="ECO:0007669"/>
    <property type="project" value="UniProtKB-UniPathway"/>
</dbReference>
<keyword evidence="8" id="KW-0547">Nucleotide-binding</keyword>
<evidence type="ECO:0000256" key="2">
    <source>
        <dbReference type="ARBA" id="ARBA00005180"/>
    </source>
</evidence>
<dbReference type="PANTHER" id="PTHR32315:SF4">
    <property type="entry name" value="URACIL PHOSPHORIBOSYLTRANSFERASE, CHLOROPLASTIC"/>
    <property type="match status" value="1"/>
</dbReference>
<evidence type="ECO:0000256" key="5">
    <source>
        <dbReference type="ARBA" id="ARBA00022533"/>
    </source>
</evidence>
<evidence type="ECO:0000256" key="6">
    <source>
        <dbReference type="ARBA" id="ARBA00022676"/>
    </source>
</evidence>
<dbReference type="AlphaFoldDB" id="A0A1Y2D2C8"/>